<sequence>MDINGDFPSRVTFMDELGMLVIQELDYESKPLKCNHSIMFGHVADQCRKGQMATEYKEANVELEGLHENTVKDMENQEGEIAKRCPGQCRTPAVGITTRLVLQNSFGSLQTMDRLAIWYVRQPNGLNKQEAVKGFLAQNKGGIIGILETKTRLRREDDILQQIQHSWNTYVTVVYGAPDNMERKEFWDALCGLSQYINDPWVTGDDFNSLLRVKEIIGGDLVLIGEILDFATCIDNCGAHKSFSRFDRVLVNEEGIRYYPRIYYEVLSKGLSDHTPLLIHFYKDKVLRQKSFKFYNMCGFLHTLKTI</sequence>
<dbReference type="PANTHER" id="PTHR33710">
    <property type="entry name" value="BNAC02G09200D PROTEIN"/>
    <property type="match status" value="1"/>
</dbReference>
<accession>A0A9Q1QE88</accession>
<organism evidence="1 2">
    <name type="scientific">Carnegiea gigantea</name>
    <dbReference type="NCBI Taxonomy" id="171969"/>
    <lineage>
        <taxon>Eukaryota</taxon>
        <taxon>Viridiplantae</taxon>
        <taxon>Streptophyta</taxon>
        <taxon>Embryophyta</taxon>
        <taxon>Tracheophyta</taxon>
        <taxon>Spermatophyta</taxon>
        <taxon>Magnoliopsida</taxon>
        <taxon>eudicotyledons</taxon>
        <taxon>Gunneridae</taxon>
        <taxon>Pentapetalae</taxon>
        <taxon>Caryophyllales</taxon>
        <taxon>Cactineae</taxon>
        <taxon>Cactaceae</taxon>
        <taxon>Cactoideae</taxon>
        <taxon>Echinocereeae</taxon>
        <taxon>Carnegiea</taxon>
    </lineage>
</organism>
<dbReference type="EMBL" id="JAKOGI010000250">
    <property type="protein sequence ID" value="KAJ8438539.1"/>
    <property type="molecule type" value="Genomic_DNA"/>
</dbReference>
<dbReference type="Gene3D" id="3.60.10.10">
    <property type="entry name" value="Endonuclease/exonuclease/phosphatase"/>
    <property type="match status" value="1"/>
</dbReference>
<reference evidence="1" key="1">
    <citation type="submission" date="2022-04" db="EMBL/GenBank/DDBJ databases">
        <title>Carnegiea gigantea Genome sequencing and assembly v2.</title>
        <authorList>
            <person name="Copetti D."/>
            <person name="Sanderson M.J."/>
            <person name="Burquez A."/>
            <person name="Wojciechowski M.F."/>
        </authorList>
    </citation>
    <scope>NUCLEOTIDE SEQUENCE</scope>
    <source>
        <strain evidence="1">SGP5-SGP5p</strain>
        <tissue evidence="1">Aerial part</tissue>
    </source>
</reference>
<dbReference type="AlphaFoldDB" id="A0A9Q1QE88"/>
<gene>
    <name evidence="1" type="ORF">Cgig2_024628</name>
</gene>
<comment type="caution">
    <text evidence="1">The sequence shown here is derived from an EMBL/GenBank/DDBJ whole genome shotgun (WGS) entry which is preliminary data.</text>
</comment>
<dbReference type="Proteomes" id="UP001153076">
    <property type="component" value="Unassembled WGS sequence"/>
</dbReference>
<keyword evidence="2" id="KW-1185">Reference proteome</keyword>
<dbReference type="SUPFAM" id="SSF56219">
    <property type="entry name" value="DNase I-like"/>
    <property type="match status" value="1"/>
</dbReference>
<dbReference type="InterPro" id="IPR036691">
    <property type="entry name" value="Endo/exonu/phosph_ase_sf"/>
</dbReference>
<dbReference type="OrthoDB" id="1932741at2759"/>
<name>A0A9Q1QE88_9CARY</name>
<evidence type="ECO:0000313" key="2">
    <source>
        <dbReference type="Proteomes" id="UP001153076"/>
    </source>
</evidence>
<protein>
    <submittedName>
        <fullName evidence="1">Uncharacterized protein</fullName>
    </submittedName>
</protein>
<evidence type="ECO:0000313" key="1">
    <source>
        <dbReference type="EMBL" id="KAJ8438539.1"/>
    </source>
</evidence>
<dbReference type="PANTHER" id="PTHR33710:SF71">
    <property type="entry name" value="ENDONUCLEASE_EXONUCLEASE_PHOSPHATASE DOMAIN-CONTAINING PROTEIN"/>
    <property type="match status" value="1"/>
</dbReference>
<proteinExistence type="predicted"/>